<evidence type="ECO:0000259" key="6">
    <source>
        <dbReference type="PROSITE" id="PS50104"/>
    </source>
</evidence>
<accession>A0ABX3C6N8</accession>
<evidence type="ECO:0000313" key="7">
    <source>
        <dbReference type="EMBL" id="OHU14093.1"/>
    </source>
</evidence>
<dbReference type="Pfam" id="PF00400">
    <property type="entry name" value="WD40"/>
    <property type="match status" value="5"/>
</dbReference>
<dbReference type="SUPFAM" id="SSF52200">
    <property type="entry name" value="Toll/Interleukin receptor TIR domain"/>
    <property type="match status" value="1"/>
</dbReference>
<feature type="repeat" description="WD" evidence="3">
    <location>
        <begin position="751"/>
        <end position="792"/>
    </location>
</feature>
<keyword evidence="8" id="KW-1185">Reference proteome</keyword>
<dbReference type="InterPro" id="IPR000157">
    <property type="entry name" value="TIR_dom"/>
</dbReference>
<sequence length="961" mass="103414">MDSRAETTEPQDPAYAAELPLTEPGGYDYDAFLSYSRADTAVAEGIQKGLHRIGRKLGRLHALRVFRDKTDLAASPSLWAKLTEALDKSRYLVVVLSPNSAGSEWVNKEIDYWLAHRGRNNLVLVMADGTLIWDDTHGAFNPQNSTAAPPALATPDALGTEPIYIDVSADNPWDIQNPVFRDKLTDIAAPIHGKPKYELASEDLREQQRFRRFRRLAITALAILTILSVVTAGIAFIQRREAIRQRNDAVALRLATDADAIFKRLRGGTDDRALQELTVAARLSPVAARGGILSGLQSRAVLDKIIRTARIPASVRVTPDGKRIITGSKEEPVIRIWDTASGQQVSELVGTPKTALWVVGISPNGKRLLSRDSLGMVGLWDLDTSTMIRQMHTGSTVAMNAHGTRVAAINARPGPDRRAIWQLAVWNTDTGEAVSTFPEQSDSMRELALSPDGRRVVIVDGDGAARIFDVDSREQIGETIVVANPGQVNSVHGPEFSPDGRRFVAGLSDHTVRQWDAFTGAPIGTPIAGHTGTVFVATYSPDGTRIASGGMGDNTVRVWNAETGAPVDTPFAGHLDAITGLTFTPDGQQIVSTSSDKTIQVWRPDTGTRLGGPLSAPASNLPEGTQVVGVVPGGETTDISRSAAIWNLGDGRVTDFRENVPYWQYTTLLELAVTPDGRRAAVRSTNIQIWDLHTGKTISSADDNMGATKIAISPDGSRVATGASNLTAKKNGGRHITLYDADTGKRIDAKFDGPDGTITAVRFSPDSRQLVAVNTEGKIWAWDAETGQQIGDTWTGADGSAAGALAFSADGSLLASTGHRAIWIWDVQTHRLIGEPLTGHNLQPSSVAFSSDGRLLVSGATGDESGEVRIWDVASGQQIGEPLPVADHREFNVAFSSDNSKIFASGATSKGSGVWQWPGPARWPDLLCDKLIANMSRTQWKQWVSPDIEYVPGCPDLPVPE</sequence>
<dbReference type="PROSITE" id="PS50294">
    <property type="entry name" value="WD_REPEATS_REGION"/>
    <property type="match status" value="3"/>
</dbReference>
<dbReference type="RefSeq" id="WP_070934185.1">
    <property type="nucleotide sequence ID" value="NZ_MLIH01000002.1"/>
</dbReference>
<keyword evidence="5" id="KW-1133">Transmembrane helix</keyword>
<keyword evidence="1 3" id="KW-0853">WD repeat</keyword>
<gene>
    <name evidence="7" type="ORF">BKG73_05490</name>
</gene>
<dbReference type="SMART" id="SM00255">
    <property type="entry name" value="TIR"/>
    <property type="match status" value="1"/>
</dbReference>
<evidence type="ECO:0000313" key="8">
    <source>
        <dbReference type="Proteomes" id="UP000179621"/>
    </source>
</evidence>
<feature type="repeat" description="WD" evidence="3">
    <location>
        <begin position="484"/>
        <end position="525"/>
    </location>
</feature>
<keyword evidence="5" id="KW-0812">Transmembrane</keyword>
<dbReference type="PROSITE" id="PS50104">
    <property type="entry name" value="TIR"/>
    <property type="match status" value="1"/>
</dbReference>
<dbReference type="SMART" id="SM00320">
    <property type="entry name" value="WD40"/>
    <property type="match status" value="11"/>
</dbReference>
<dbReference type="Gene3D" id="3.40.50.10140">
    <property type="entry name" value="Toll/interleukin-1 receptor homology (TIR) domain"/>
    <property type="match status" value="1"/>
</dbReference>
<dbReference type="PANTHER" id="PTHR19879">
    <property type="entry name" value="TRANSCRIPTION INITIATION FACTOR TFIID"/>
    <property type="match status" value="1"/>
</dbReference>
<dbReference type="InterPro" id="IPR015943">
    <property type="entry name" value="WD40/YVTN_repeat-like_dom_sf"/>
</dbReference>
<feature type="repeat" description="WD" evidence="3">
    <location>
        <begin position="571"/>
        <end position="612"/>
    </location>
</feature>
<dbReference type="InterPro" id="IPR019775">
    <property type="entry name" value="WD40_repeat_CS"/>
</dbReference>
<proteinExistence type="predicted"/>
<organism evidence="7 8">
    <name type="scientific">Mycobacteroides saopaulense</name>
    <dbReference type="NCBI Taxonomy" id="1578165"/>
    <lineage>
        <taxon>Bacteria</taxon>
        <taxon>Bacillati</taxon>
        <taxon>Actinomycetota</taxon>
        <taxon>Actinomycetes</taxon>
        <taxon>Mycobacteriales</taxon>
        <taxon>Mycobacteriaceae</taxon>
        <taxon>Mycobacteroides</taxon>
    </lineage>
</organism>
<dbReference type="Gene3D" id="2.130.10.10">
    <property type="entry name" value="YVTN repeat-like/Quinoprotein amine dehydrogenase"/>
    <property type="match status" value="4"/>
</dbReference>
<evidence type="ECO:0000256" key="2">
    <source>
        <dbReference type="ARBA" id="ARBA00022737"/>
    </source>
</evidence>
<comment type="caution">
    <text evidence="7">The sequence shown here is derived from an EMBL/GenBank/DDBJ whole genome shotgun (WGS) entry which is preliminary data.</text>
</comment>
<feature type="repeat" description="WD" evidence="3">
    <location>
        <begin position="837"/>
        <end position="881"/>
    </location>
</feature>
<dbReference type="CDD" id="cd00200">
    <property type="entry name" value="WD40"/>
    <property type="match status" value="2"/>
</dbReference>
<dbReference type="PROSITE" id="PS50082">
    <property type="entry name" value="WD_REPEATS_2"/>
    <property type="match status" value="5"/>
</dbReference>
<dbReference type="InterPro" id="IPR001680">
    <property type="entry name" value="WD40_rpt"/>
</dbReference>
<protein>
    <recommendedName>
        <fullName evidence="6">TIR domain-containing protein</fullName>
    </recommendedName>
</protein>
<keyword evidence="2" id="KW-0677">Repeat</keyword>
<feature type="region of interest" description="Disordered" evidence="4">
    <location>
        <begin position="1"/>
        <end position="22"/>
    </location>
</feature>
<dbReference type="SUPFAM" id="SSF50998">
    <property type="entry name" value="Quinoprotein alcohol dehydrogenase-like"/>
    <property type="match status" value="2"/>
</dbReference>
<dbReference type="Proteomes" id="UP000179621">
    <property type="component" value="Unassembled WGS sequence"/>
</dbReference>
<dbReference type="EMBL" id="MLIH01000002">
    <property type="protein sequence ID" value="OHU14093.1"/>
    <property type="molecule type" value="Genomic_DNA"/>
</dbReference>
<evidence type="ECO:0000256" key="1">
    <source>
        <dbReference type="ARBA" id="ARBA00022574"/>
    </source>
</evidence>
<name>A0ABX3C6N8_9MYCO</name>
<dbReference type="InterPro" id="IPR035897">
    <property type="entry name" value="Toll_tir_struct_dom_sf"/>
</dbReference>
<dbReference type="Pfam" id="PF13676">
    <property type="entry name" value="TIR_2"/>
    <property type="match status" value="1"/>
</dbReference>
<dbReference type="PANTHER" id="PTHR19879:SF9">
    <property type="entry name" value="TRANSCRIPTION INITIATION FACTOR TFIID SUBUNIT 5"/>
    <property type="match status" value="1"/>
</dbReference>
<evidence type="ECO:0000256" key="3">
    <source>
        <dbReference type="PROSITE-ProRule" id="PRU00221"/>
    </source>
</evidence>
<feature type="domain" description="TIR" evidence="6">
    <location>
        <begin position="27"/>
        <end position="148"/>
    </location>
</feature>
<dbReference type="InterPro" id="IPR011047">
    <property type="entry name" value="Quinoprotein_ADH-like_sf"/>
</dbReference>
<feature type="repeat" description="WD" evidence="3">
    <location>
        <begin position="527"/>
        <end position="569"/>
    </location>
</feature>
<evidence type="ECO:0000256" key="5">
    <source>
        <dbReference type="SAM" id="Phobius"/>
    </source>
</evidence>
<reference evidence="7 8" key="1">
    <citation type="submission" date="2016-10" db="EMBL/GenBank/DDBJ databases">
        <title>Evaluation of Human, Animal and Environmental Mycobacterium chelonae Isolates by Core Genome Phylogenomic Analysis, Targeted Gene Comparison, and Anti-microbial Susceptibility Patterns: A Tale of Mistaken Identities.</title>
        <authorList>
            <person name="Fogelson S.B."/>
            <person name="Camus A.C."/>
            <person name="Lorenz W."/>
            <person name="Vasireddy R."/>
            <person name="Vasireddy S."/>
            <person name="Smith T."/>
            <person name="Brown-Elliott B.A."/>
            <person name="Wallace R.J.Jr."/>
            <person name="Hasan N.A."/>
            <person name="Reischl U."/>
            <person name="Sanchez S."/>
        </authorList>
    </citation>
    <scope>NUCLEOTIDE SEQUENCE [LARGE SCALE GENOMIC DNA]</scope>
    <source>
        <strain evidence="7 8">8528</strain>
    </source>
</reference>
<keyword evidence="5" id="KW-0472">Membrane</keyword>
<dbReference type="PROSITE" id="PS00678">
    <property type="entry name" value="WD_REPEATS_1"/>
    <property type="match status" value="1"/>
</dbReference>
<feature type="transmembrane region" description="Helical" evidence="5">
    <location>
        <begin position="216"/>
        <end position="237"/>
    </location>
</feature>
<evidence type="ECO:0000256" key="4">
    <source>
        <dbReference type="SAM" id="MobiDB-lite"/>
    </source>
</evidence>